<dbReference type="Pfam" id="PF12833">
    <property type="entry name" value="HTH_18"/>
    <property type="match status" value="1"/>
</dbReference>
<feature type="domain" description="HTH araC/xylS-type" evidence="4">
    <location>
        <begin position="200"/>
        <end position="298"/>
    </location>
</feature>
<dbReference type="InterPro" id="IPR018062">
    <property type="entry name" value="HTH_AraC-typ_CS"/>
</dbReference>
<dbReference type="PROSITE" id="PS01124">
    <property type="entry name" value="HTH_ARAC_FAMILY_2"/>
    <property type="match status" value="1"/>
</dbReference>
<name>A0ABT1SUL3_9FIRM</name>
<evidence type="ECO:0000313" key="6">
    <source>
        <dbReference type="Proteomes" id="UP001206692"/>
    </source>
</evidence>
<keyword evidence="3" id="KW-0804">Transcription</keyword>
<dbReference type="PROSITE" id="PS00041">
    <property type="entry name" value="HTH_ARAC_FAMILY_1"/>
    <property type="match status" value="1"/>
</dbReference>
<keyword evidence="6" id="KW-1185">Reference proteome</keyword>
<dbReference type="Proteomes" id="UP001206692">
    <property type="component" value="Unassembled WGS sequence"/>
</dbReference>
<dbReference type="RefSeq" id="WP_256179152.1">
    <property type="nucleotide sequence ID" value="NZ_JANGDR010000030.1"/>
</dbReference>
<dbReference type="PANTHER" id="PTHR43280">
    <property type="entry name" value="ARAC-FAMILY TRANSCRIPTIONAL REGULATOR"/>
    <property type="match status" value="1"/>
</dbReference>
<dbReference type="SMART" id="SM00342">
    <property type="entry name" value="HTH_ARAC"/>
    <property type="match status" value="1"/>
</dbReference>
<proteinExistence type="predicted"/>
<dbReference type="EMBL" id="JANGEW010000030">
    <property type="protein sequence ID" value="MCQ5343575.1"/>
    <property type="molecule type" value="Genomic_DNA"/>
</dbReference>
<dbReference type="InterPro" id="IPR009057">
    <property type="entry name" value="Homeodomain-like_sf"/>
</dbReference>
<protein>
    <submittedName>
        <fullName evidence="5">PocR ligand-binding domain-containing protein</fullName>
    </submittedName>
</protein>
<organism evidence="5 6">
    <name type="scientific">Megasphaera massiliensis</name>
    <dbReference type="NCBI Taxonomy" id="1232428"/>
    <lineage>
        <taxon>Bacteria</taxon>
        <taxon>Bacillati</taxon>
        <taxon>Bacillota</taxon>
        <taxon>Negativicutes</taxon>
        <taxon>Veillonellales</taxon>
        <taxon>Veillonellaceae</taxon>
        <taxon>Megasphaera</taxon>
    </lineage>
</organism>
<keyword evidence="2" id="KW-0238">DNA-binding</keyword>
<comment type="caution">
    <text evidence="5">The sequence shown here is derived from an EMBL/GenBank/DDBJ whole genome shotgun (WGS) entry which is preliminary data.</text>
</comment>
<evidence type="ECO:0000256" key="2">
    <source>
        <dbReference type="ARBA" id="ARBA00023125"/>
    </source>
</evidence>
<dbReference type="Gene3D" id="1.10.10.60">
    <property type="entry name" value="Homeodomain-like"/>
    <property type="match status" value="2"/>
</dbReference>
<dbReference type="InterPro" id="IPR020449">
    <property type="entry name" value="Tscrpt_reg_AraC-type_HTH"/>
</dbReference>
<reference evidence="5 6" key="1">
    <citation type="submission" date="2022-06" db="EMBL/GenBank/DDBJ databases">
        <title>Isolation of gut microbiota from human fecal samples.</title>
        <authorList>
            <person name="Pamer E.G."/>
            <person name="Barat B."/>
            <person name="Waligurski E."/>
            <person name="Medina S."/>
            <person name="Paddock L."/>
            <person name="Mostad J."/>
        </authorList>
    </citation>
    <scope>NUCLEOTIDE SEQUENCE [LARGE SCALE GENOMIC DNA]</scope>
    <source>
        <strain evidence="5 6">DFI.1.1</strain>
    </source>
</reference>
<dbReference type="InterPro" id="IPR018771">
    <property type="entry name" value="PocR_dom"/>
</dbReference>
<evidence type="ECO:0000256" key="3">
    <source>
        <dbReference type="ARBA" id="ARBA00023163"/>
    </source>
</evidence>
<dbReference type="SUPFAM" id="SSF46689">
    <property type="entry name" value="Homeodomain-like"/>
    <property type="match status" value="2"/>
</dbReference>
<accession>A0ABT1SUL3</accession>
<dbReference type="Pfam" id="PF10114">
    <property type="entry name" value="PocR"/>
    <property type="match status" value="1"/>
</dbReference>
<evidence type="ECO:0000259" key="4">
    <source>
        <dbReference type="PROSITE" id="PS01124"/>
    </source>
</evidence>
<dbReference type="PRINTS" id="PR00032">
    <property type="entry name" value="HTHARAC"/>
</dbReference>
<evidence type="ECO:0000256" key="1">
    <source>
        <dbReference type="ARBA" id="ARBA00023015"/>
    </source>
</evidence>
<keyword evidence="1" id="KW-0805">Transcription regulation</keyword>
<sequence>MIMAITVSKEDRVKKTVQSIMKDYTNATGIACIYVDVQGKERSSKYNFTKFCHFMRSIPEFRYKCYQCDVYGGLESFKRHGCCPYRCHAGLVDFSIPVVFEGQLNGFIVSGQMISSDVRIPNLQAQTPWQTDRQAFRYFQSVPQYSYEDIMSASRVIHTLTNCYFPYVPKTESIDFDTPIIGQDLGQTEELSKIRRPEIRKTIIYIKEHLNCNLSLRTIADSVFLSESYLSKLFKQEMNLNLMQYINQCRVWEAEKLLASSRESIDVISRRLGYHHTSYFCRIFKQYTGETPHAYRKKYKL</sequence>
<dbReference type="PANTHER" id="PTHR43280:SF28">
    <property type="entry name" value="HTH-TYPE TRANSCRIPTIONAL ACTIVATOR RHAS"/>
    <property type="match status" value="1"/>
</dbReference>
<gene>
    <name evidence="5" type="ORF">NE675_11150</name>
</gene>
<evidence type="ECO:0000313" key="5">
    <source>
        <dbReference type="EMBL" id="MCQ5343575.1"/>
    </source>
</evidence>
<dbReference type="InterPro" id="IPR018060">
    <property type="entry name" value="HTH_AraC"/>
</dbReference>